<dbReference type="EMBL" id="JAOVQN010000009">
    <property type="protein sequence ID" value="MCU9838210.1"/>
    <property type="molecule type" value="Genomic_DNA"/>
</dbReference>
<reference evidence="1 2" key="1">
    <citation type="submission" date="2022-10" db="EMBL/GenBank/DDBJ databases">
        <title>Ruegeria sp. nov., isolated from ocean surface water.</title>
        <authorList>
            <person name="He W."/>
            <person name="Wang L."/>
            <person name="Zhang D.-F."/>
        </authorList>
    </citation>
    <scope>NUCLEOTIDE SEQUENCE [LARGE SCALE GENOMIC DNA]</scope>
    <source>
        <strain evidence="1 2">WL0004</strain>
    </source>
</reference>
<dbReference type="Pfam" id="PF11162">
    <property type="entry name" value="DUF2946"/>
    <property type="match status" value="1"/>
</dbReference>
<dbReference type="Proteomes" id="UP001321014">
    <property type="component" value="Unassembled WGS sequence"/>
</dbReference>
<sequence>MSRRHRSANLSHRALRALTGCAAILLMVLQLVAPQLAQAGQGNWIEICSEGGAVWVQVTEGETPDRNAPCPRCADCALCALTGPAPLPDLPVMALFQGVQNGQWALKPLYETVKTPRLRPETRGPPVAAQDRIARAPRAVLASIQNTGGAPWS</sequence>
<comment type="caution">
    <text evidence="1">The sequence shown here is derived from an EMBL/GenBank/DDBJ whole genome shotgun (WGS) entry which is preliminary data.</text>
</comment>
<organism evidence="1 2">
    <name type="scientific">Ruegeria marisflavi</name>
    <dbReference type="NCBI Taxonomy" id="2984152"/>
    <lineage>
        <taxon>Bacteria</taxon>
        <taxon>Pseudomonadati</taxon>
        <taxon>Pseudomonadota</taxon>
        <taxon>Alphaproteobacteria</taxon>
        <taxon>Rhodobacterales</taxon>
        <taxon>Roseobacteraceae</taxon>
        <taxon>Ruegeria</taxon>
    </lineage>
</organism>
<name>A0ABT2WT46_9RHOB</name>
<dbReference type="RefSeq" id="WP_263388271.1">
    <property type="nucleotide sequence ID" value="NZ_JAOVQN010000009.1"/>
</dbReference>
<evidence type="ECO:0008006" key="3">
    <source>
        <dbReference type="Google" id="ProtNLM"/>
    </source>
</evidence>
<keyword evidence="2" id="KW-1185">Reference proteome</keyword>
<accession>A0ABT2WT46</accession>
<evidence type="ECO:0000313" key="2">
    <source>
        <dbReference type="Proteomes" id="UP001321014"/>
    </source>
</evidence>
<protein>
    <recommendedName>
        <fullName evidence="3">DUF2946 domain-containing protein</fullName>
    </recommendedName>
</protein>
<proteinExistence type="predicted"/>
<dbReference type="InterPro" id="IPR021333">
    <property type="entry name" value="DUF2946"/>
</dbReference>
<evidence type="ECO:0000313" key="1">
    <source>
        <dbReference type="EMBL" id="MCU9838210.1"/>
    </source>
</evidence>
<gene>
    <name evidence="1" type="ORF">OEZ49_10575</name>
</gene>